<dbReference type="InterPro" id="IPR002060">
    <property type="entry name" value="Squ/phyt_synthse"/>
</dbReference>
<reference evidence="4 5" key="1">
    <citation type="submission" date="2024-01" db="EMBL/GenBank/DDBJ databases">
        <title>A draft genome for the cacao thread blight pathogen Marasmiellus scandens.</title>
        <authorList>
            <person name="Baruah I.K."/>
            <person name="Leung J."/>
            <person name="Bukari Y."/>
            <person name="Amoako-Attah I."/>
            <person name="Meinhardt L.W."/>
            <person name="Bailey B.A."/>
            <person name="Cohen S.P."/>
        </authorList>
    </citation>
    <scope>NUCLEOTIDE SEQUENCE [LARGE SCALE GENOMIC DNA]</scope>
    <source>
        <strain evidence="4 5">GH-19</strain>
    </source>
</reference>
<evidence type="ECO:0000313" key="4">
    <source>
        <dbReference type="EMBL" id="KAK7469238.1"/>
    </source>
</evidence>
<protein>
    <recommendedName>
        <fullName evidence="2">15-cis-phytoene synthase</fullName>
        <ecNumber evidence="2">2.5.1.32</ecNumber>
    </recommendedName>
</protein>
<dbReference type="Pfam" id="PF00494">
    <property type="entry name" value="SQS_PSY"/>
    <property type="match status" value="1"/>
</dbReference>
<dbReference type="InterPro" id="IPR008949">
    <property type="entry name" value="Isoprenoid_synthase_dom_sf"/>
</dbReference>
<evidence type="ECO:0000313" key="5">
    <source>
        <dbReference type="Proteomes" id="UP001498398"/>
    </source>
</evidence>
<keyword evidence="5" id="KW-1185">Reference proteome</keyword>
<dbReference type="SUPFAM" id="SSF48576">
    <property type="entry name" value="Terpenoid synthases"/>
    <property type="match status" value="1"/>
</dbReference>
<accession>A0ABR1JZS5</accession>
<evidence type="ECO:0000256" key="1">
    <source>
        <dbReference type="ARBA" id="ARBA00001805"/>
    </source>
</evidence>
<organism evidence="4 5">
    <name type="scientific">Marasmiellus scandens</name>
    <dbReference type="NCBI Taxonomy" id="2682957"/>
    <lineage>
        <taxon>Eukaryota</taxon>
        <taxon>Fungi</taxon>
        <taxon>Dikarya</taxon>
        <taxon>Basidiomycota</taxon>
        <taxon>Agaricomycotina</taxon>
        <taxon>Agaricomycetes</taxon>
        <taxon>Agaricomycetidae</taxon>
        <taxon>Agaricales</taxon>
        <taxon>Marasmiineae</taxon>
        <taxon>Omphalotaceae</taxon>
        <taxon>Marasmiellus</taxon>
    </lineage>
</organism>
<comment type="catalytic activity">
    <reaction evidence="1">
        <text>2 (2E,6E,10E)-geranylgeranyl diphosphate = 15-cis-phytoene + 2 diphosphate</text>
        <dbReference type="Rhea" id="RHEA:34475"/>
        <dbReference type="ChEBI" id="CHEBI:27787"/>
        <dbReference type="ChEBI" id="CHEBI:33019"/>
        <dbReference type="ChEBI" id="CHEBI:58756"/>
        <dbReference type="EC" id="2.5.1.32"/>
    </reaction>
</comment>
<name>A0ABR1JZS5_9AGAR</name>
<sequence>MVKSRVVEFPSFMRSCLKSFRCSSLFKTPKAWPSSHQRHYSTEGIADPIQHCRSLVQKYDYEGYLISPFFPKELQGGYFALKAFYVELAMVQDSVSNPTIGMMRMQFWRDAVKAISDGNPPRHPIALALYDASQRANLPAYHLKRIIDARDAELQAPVHLTIDSLTAHAEATSSTLLYLLLSMLSLPSSTLSHAASHLGAAQTFTTLIRALPFHARQGRMVIPAEITAKHGVVQEEVFRQGPNAAGIDDAVFEFATLANDHLATARSMFSQKGLDGRVPADAMSVFLAGIPVASILKRVEKANFDVFGRMVQTRDWKLPWLMWRNYYKRVF</sequence>
<keyword evidence="3" id="KW-0125">Carotenoid biosynthesis</keyword>
<proteinExistence type="predicted"/>
<dbReference type="Gene3D" id="1.10.600.10">
    <property type="entry name" value="Farnesyl Diphosphate Synthase"/>
    <property type="match status" value="1"/>
</dbReference>
<evidence type="ECO:0000256" key="2">
    <source>
        <dbReference type="ARBA" id="ARBA00012396"/>
    </source>
</evidence>
<evidence type="ECO:0000256" key="3">
    <source>
        <dbReference type="ARBA" id="ARBA00022746"/>
    </source>
</evidence>
<gene>
    <name evidence="4" type="ORF">VKT23_003725</name>
</gene>
<dbReference type="PANTHER" id="PTHR31480">
    <property type="entry name" value="BIFUNCTIONAL LYCOPENE CYCLASE/PHYTOENE SYNTHASE"/>
    <property type="match status" value="1"/>
</dbReference>
<dbReference type="EC" id="2.5.1.32" evidence="2"/>
<dbReference type="EMBL" id="JBANRG010000003">
    <property type="protein sequence ID" value="KAK7469238.1"/>
    <property type="molecule type" value="Genomic_DNA"/>
</dbReference>
<comment type="caution">
    <text evidence="4">The sequence shown here is derived from an EMBL/GenBank/DDBJ whole genome shotgun (WGS) entry which is preliminary data.</text>
</comment>
<dbReference type="Proteomes" id="UP001498398">
    <property type="component" value="Unassembled WGS sequence"/>
</dbReference>